<dbReference type="EMBL" id="VRTY01000032">
    <property type="protein sequence ID" value="TXK46798.1"/>
    <property type="molecule type" value="Genomic_DNA"/>
</dbReference>
<sequence>MRVLHFSVASILSLNKKVKAQILLLLLALCMAFTAKAQSEVRQDISLDKGWHSIADDKNIHAYQGFEQPTYATKNWKKVDVPHNWDGYEGYRRMRHGNRHGYAWYRKTFQVEPQKKGQRYFLYFEGVGSYATVWLNGKQVGYHAGGRTTFTLDVTDAILLDKKENLLAVRADHPAEIKDLPWVCGGCSDERGFSEGSQPMGIFRPVHLIVTDPVRIEPFGVHIWNDSTISEKSAQLNINTEVKNYGSKYKTVTVINRLVDKSGKTVAESKSKSKIQAGKMAIISQRPPVINNPHLWSVEDPYLYTLVTEVVEKNKTIDQLSTPYGIRWISWPVARNDNDKRFFLNGKPVFINGVAEYEHLIGQSHAFSAEQIKSRVMQMKAAGFNSFRDAHQPHNLRYQQHWDELGVLLWTQISAHVWYDTPEFKENFKKLLVDWVRERRNSPSVVMWGLQNESKLSEEFSRECTELIRQLDPAGWTTRRVVTTCNGGSGTDWDVPQNWTGTYGGNPSLYHEDMQRQVLIGEYGAWRTLDLHTEGEFDQNGVVSEDRMTQLMEMKVRLAESVRDNTSGHYFWLFTSHDNPGRVQGGEGLRELDRIGPVNYKGTLTPWEEPLDVYYMFRSNYALKETEPMVYIASHTWPDRWIKPGKKDGIVVYSNCDEVELFNDVNTRSLGKKKRPEGKGAHFTWNGADITYNVLYAVGYVNGKQVAKDYIVLNHLPQAPNFKAFLKDAKPLTAAAASQNYLYRVNCGGPAYTDATGNTWSADVHKTTANTWGSVSWTDDFTDLPPFFASQRRTYDPINGTTEWPLFQQFRYGLDKLRYEFPVPDGEYQVELYFTEPWLGTGGGLDCTGWRLFDVAINDQTVIENLDIWKEVGHDGALKKTVTATVTGGQLVISFPRVTAGQALISGIAISSANPALKAAAPSPALIQNLTVTDKAAAKNWSAHTWLGTGNKPYAGSETAFISLPSDWYGAEWLQTPASVKAAAGANIAQFVVSAEADVFVGIDARITQKPAWLKDYEDTKSFMQNTKDEGNRFQVYKKRFQAGATVSLGNNGSISKGSAAMYAVAVTKAANIDPAYDLKTTARYNAKPGETAGPTQIVDEVNKKATVTFKSASETNVVEFDFEVGVADIYALEVRYHNPHEREFKGKLQLLAIDGTLMKEEAVEFTPTRPTKWNYINSTTGSMINAGYYRIRIISSEAENVSFYDLAVQ</sequence>
<dbReference type="PRINTS" id="PR00132">
    <property type="entry name" value="GLHYDRLASE2"/>
</dbReference>
<dbReference type="InterPro" id="IPR006103">
    <property type="entry name" value="Glyco_hydro_2_cat"/>
</dbReference>
<dbReference type="InterPro" id="IPR036156">
    <property type="entry name" value="Beta-gal/glucu_dom_sf"/>
</dbReference>
<dbReference type="Gene3D" id="3.20.20.80">
    <property type="entry name" value="Glycosidases"/>
    <property type="match status" value="1"/>
</dbReference>
<dbReference type="Pfam" id="PF02837">
    <property type="entry name" value="Glyco_hydro_2_N"/>
    <property type="match status" value="1"/>
</dbReference>
<dbReference type="RefSeq" id="WP_147921653.1">
    <property type="nucleotide sequence ID" value="NZ_VRTY01000032.1"/>
</dbReference>
<proteinExistence type="inferred from homology"/>
<dbReference type="Proteomes" id="UP000321926">
    <property type="component" value="Unassembled WGS sequence"/>
</dbReference>
<dbReference type="SUPFAM" id="SSF49785">
    <property type="entry name" value="Galactose-binding domain-like"/>
    <property type="match status" value="2"/>
</dbReference>
<dbReference type="InterPro" id="IPR008979">
    <property type="entry name" value="Galactose-bd-like_sf"/>
</dbReference>
<dbReference type="InterPro" id="IPR032311">
    <property type="entry name" value="DUF4982"/>
</dbReference>
<feature type="domain" description="DUF4982" evidence="9">
    <location>
        <begin position="645"/>
        <end position="707"/>
    </location>
</feature>
<dbReference type="InterPro" id="IPR017853">
    <property type="entry name" value="GH"/>
</dbReference>
<dbReference type="PANTHER" id="PTHR42732:SF1">
    <property type="entry name" value="BETA-MANNOSIDASE"/>
    <property type="match status" value="1"/>
</dbReference>
<name>A0A5C8K8Z3_9BACT</name>
<dbReference type="InterPro" id="IPR021720">
    <property type="entry name" value="Malectin_dom"/>
</dbReference>
<feature type="signal peptide" evidence="4">
    <location>
        <begin position="1"/>
        <end position="37"/>
    </location>
</feature>
<feature type="chain" id="PRO_5022979989" evidence="4">
    <location>
        <begin position="38"/>
        <end position="1210"/>
    </location>
</feature>
<dbReference type="Gene3D" id="2.60.40.10">
    <property type="entry name" value="Immunoglobulins"/>
    <property type="match status" value="2"/>
</dbReference>
<evidence type="ECO:0000259" key="5">
    <source>
        <dbReference type="Pfam" id="PF00703"/>
    </source>
</evidence>
<feature type="domain" description="Malectin" evidence="8">
    <location>
        <begin position="742"/>
        <end position="919"/>
    </location>
</feature>
<dbReference type="OrthoDB" id="1007335at2"/>
<protein>
    <submittedName>
        <fullName evidence="10">DUF4982 domain-containing protein</fullName>
    </submittedName>
</protein>
<dbReference type="GO" id="GO:0005975">
    <property type="term" value="P:carbohydrate metabolic process"/>
    <property type="evidence" value="ECO:0007669"/>
    <property type="project" value="InterPro"/>
</dbReference>
<dbReference type="Pfam" id="PF02836">
    <property type="entry name" value="Glyco_hydro_2_C"/>
    <property type="match status" value="1"/>
</dbReference>
<dbReference type="SUPFAM" id="SSF51445">
    <property type="entry name" value="(Trans)glycosidases"/>
    <property type="match status" value="1"/>
</dbReference>
<evidence type="ECO:0000259" key="6">
    <source>
        <dbReference type="Pfam" id="PF02836"/>
    </source>
</evidence>
<keyword evidence="3" id="KW-0326">Glycosidase</keyword>
<keyword evidence="4" id="KW-0732">Signal</keyword>
<evidence type="ECO:0000313" key="10">
    <source>
        <dbReference type="EMBL" id="TXK46798.1"/>
    </source>
</evidence>
<dbReference type="InterPro" id="IPR013783">
    <property type="entry name" value="Ig-like_fold"/>
</dbReference>
<dbReference type="Pfam" id="PF11721">
    <property type="entry name" value="Malectin"/>
    <property type="match status" value="1"/>
</dbReference>
<evidence type="ECO:0000256" key="4">
    <source>
        <dbReference type="SAM" id="SignalP"/>
    </source>
</evidence>
<feature type="domain" description="Glycosyl hydrolases family 2 sugar binding" evidence="7">
    <location>
        <begin position="98"/>
        <end position="187"/>
    </location>
</feature>
<dbReference type="Pfam" id="PF16355">
    <property type="entry name" value="DUF4982"/>
    <property type="match status" value="1"/>
</dbReference>
<evidence type="ECO:0000259" key="8">
    <source>
        <dbReference type="Pfam" id="PF11721"/>
    </source>
</evidence>
<dbReference type="Pfam" id="PF00703">
    <property type="entry name" value="Glyco_hydro_2"/>
    <property type="match status" value="1"/>
</dbReference>
<dbReference type="InterPro" id="IPR006104">
    <property type="entry name" value="Glyco_hydro_2_N"/>
</dbReference>
<feature type="domain" description="Glycoside hydrolase family 2 immunoglobulin-like beta-sandwich" evidence="5">
    <location>
        <begin position="223"/>
        <end position="327"/>
    </location>
</feature>
<dbReference type="Gene3D" id="2.60.120.260">
    <property type="entry name" value="Galactose-binding domain-like"/>
    <property type="match status" value="2"/>
</dbReference>
<evidence type="ECO:0000256" key="2">
    <source>
        <dbReference type="ARBA" id="ARBA00022801"/>
    </source>
</evidence>
<comment type="caution">
    <text evidence="10">The sequence shown here is derived from an EMBL/GenBank/DDBJ whole genome shotgun (WGS) entry which is preliminary data.</text>
</comment>
<dbReference type="InterPro" id="IPR006101">
    <property type="entry name" value="Glyco_hydro_2"/>
</dbReference>
<dbReference type="SUPFAM" id="SSF49303">
    <property type="entry name" value="beta-Galactosidase/glucuronidase domain"/>
    <property type="match status" value="1"/>
</dbReference>
<evidence type="ECO:0000256" key="3">
    <source>
        <dbReference type="ARBA" id="ARBA00023295"/>
    </source>
</evidence>
<dbReference type="InterPro" id="IPR051913">
    <property type="entry name" value="GH2_Domain-Containing"/>
</dbReference>
<reference evidence="10 11" key="1">
    <citation type="submission" date="2019-08" db="EMBL/GenBank/DDBJ databases">
        <authorList>
            <person name="Shi S."/>
        </authorList>
    </citation>
    <scope>NUCLEOTIDE SEQUENCE [LARGE SCALE GENOMIC DNA]</scope>
    <source>
        <strain evidence="10 11">GY10130</strain>
    </source>
</reference>
<evidence type="ECO:0000259" key="9">
    <source>
        <dbReference type="Pfam" id="PF16355"/>
    </source>
</evidence>
<dbReference type="InterPro" id="IPR006102">
    <property type="entry name" value="Ig-like_GH2"/>
</dbReference>
<dbReference type="AlphaFoldDB" id="A0A5C8K8Z3"/>
<evidence type="ECO:0000259" key="7">
    <source>
        <dbReference type="Pfam" id="PF02837"/>
    </source>
</evidence>
<accession>A0A5C8K8Z3</accession>
<gene>
    <name evidence="10" type="ORF">FVR03_10240</name>
</gene>
<evidence type="ECO:0000313" key="11">
    <source>
        <dbReference type="Proteomes" id="UP000321926"/>
    </source>
</evidence>
<comment type="similarity">
    <text evidence="1">Belongs to the glycosyl hydrolase 2 family.</text>
</comment>
<feature type="domain" description="Glycoside hydrolase family 2 catalytic" evidence="6">
    <location>
        <begin position="339"/>
        <end position="474"/>
    </location>
</feature>
<dbReference type="GO" id="GO:0004553">
    <property type="term" value="F:hydrolase activity, hydrolyzing O-glycosyl compounds"/>
    <property type="evidence" value="ECO:0007669"/>
    <property type="project" value="InterPro"/>
</dbReference>
<keyword evidence="11" id="KW-1185">Reference proteome</keyword>
<dbReference type="PANTHER" id="PTHR42732">
    <property type="entry name" value="BETA-GALACTOSIDASE"/>
    <property type="match status" value="1"/>
</dbReference>
<dbReference type="Gene3D" id="2.60.120.430">
    <property type="entry name" value="Galactose-binding lectin"/>
    <property type="match status" value="1"/>
</dbReference>
<evidence type="ECO:0000256" key="1">
    <source>
        <dbReference type="ARBA" id="ARBA00007401"/>
    </source>
</evidence>
<organism evidence="10 11">
    <name type="scientific">Pontibacter qinzhouensis</name>
    <dbReference type="NCBI Taxonomy" id="2603253"/>
    <lineage>
        <taxon>Bacteria</taxon>
        <taxon>Pseudomonadati</taxon>
        <taxon>Bacteroidota</taxon>
        <taxon>Cytophagia</taxon>
        <taxon>Cytophagales</taxon>
        <taxon>Hymenobacteraceae</taxon>
        <taxon>Pontibacter</taxon>
    </lineage>
</organism>
<keyword evidence="2" id="KW-0378">Hydrolase</keyword>